<feature type="domain" description="NAC" evidence="6">
    <location>
        <begin position="45"/>
        <end position="198"/>
    </location>
</feature>
<keyword evidence="8" id="KW-1185">Reference proteome</keyword>
<evidence type="ECO:0000313" key="7">
    <source>
        <dbReference type="EMBL" id="KAK3221443.1"/>
    </source>
</evidence>
<dbReference type="Pfam" id="PF02365">
    <property type="entry name" value="NAM"/>
    <property type="match status" value="1"/>
</dbReference>
<keyword evidence="4" id="KW-0539">Nucleus</keyword>
<keyword evidence="3" id="KW-0804">Transcription</keyword>
<evidence type="ECO:0000256" key="4">
    <source>
        <dbReference type="ARBA" id="ARBA00023242"/>
    </source>
</evidence>
<organism evidence="7 8">
    <name type="scientific">Dipteronia sinensis</name>
    <dbReference type="NCBI Taxonomy" id="43782"/>
    <lineage>
        <taxon>Eukaryota</taxon>
        <taxon>Viridiplantae</taxon>
        <taxon>Streptophyta</taxon>
        <taxon>Embryophyta</taxon>
        <taxon>Tracheophyta</taxon>
        <taxon>Spermatophyta</taxon>
        <taxon>Magnoliopsida</taxon>
        <taxon>eudicotyledons</taxon>
        <taxon>Gunneridae</taxon>
        <taxon>Pentapetalae</taxon>
        <taxon>rosids</taxon>
        <taxon>malvids</taxon>
        <taxon>Sapindales</taxon>
        <taxon>Sapindaceae</taxon>
        <taxon>Hippocastanoideae</taxon>
        <taxon>Acereae</taxon>
        <taxon>Dipteronia</taxon>
    </lineage>
</organism>
<evidence type="ECO:0000256" key="1">
    <source>
        <dbReference type="ARBA" id="ARBA00023015"/>
    </source>
</evidence>
<dbReference type="InterPro" id="IPR003441">
    <property type="entry name" value="NAC-dom"/>
</dbReference>
<feature type="compositionally biased region" description="Polar residues" evidence="5">
    <location>
        <begin position="437"/>
        <end position="450"/>
    </location>
</feature>
<dbReference type="Gene3D" id="2.170.150.80">
    <property type="entry name" value="NAC domain"/>
    <property type="match status" value="1"/>
</dbReference>
<feature type="compositionally biased region" description="Basic and acidic residues" evidence="5">
    <location>
        <begin position="1"/>
        <end position="10"/>
    </location>
</feature>
<feature type="region of interest" description="Disordered" evidence="5">
    <location>
        <begin position="202"/>
        <end position="223"/>
    </location>
</feature>
<dbReference type="Proteomes" id="UP001281410">
    <property type="component" value="Unassembled WGS sequence"/>
</dbReference>
<dbReference type="PANTHER" id="PTHR31719:SF94">
    <property type="entry name" value="PROTEIN ATAF2"/>
    <property type="match status" value="1"/>
</dbReference>
<dbReference type="GO" id="GO:0003677">
    <property type="term" value="F:DNA binding"/>
    <property type="evidence" value="ECO:0007669"/>
    <property type="project" value="UniProtKB-KW"/>
</dbReference>
<protein>
    <recommendedName>
        <fullName evidence="6">NAC domain-containing protein</fullName>
    </recommendedName>
</protein>
<sequence>MVDQKEDKPSNEVNMDGGYASSSLAFGNLNGGDQPEANGNESSHYPPGYRFQPTDEELVVSYLEPKVLDQDVPPNVILEVELYKFNPDNLAGLFKPQEEMTWYFFTPRNRKYRNGDRPNRAAGHGYWKATGADKAVMHGKSKVGFRKALVFNEGKAPKGSKTDWIMHEYRLNNPPKRERAGIDDMRLDDWVLCKIYKKAGKFSRGNRSSQPREDSDDKIETEHVSAESIVVAEDDTVTTVINPNSSDVNGYSNLQANEIPPVNTYQASTFNYDKYMRYSQSPQSMLRDNGISAEYEDNNGHFSAQVSNVLMPKEHAIFPHYNNIVYGNCGLQATGMQHFNCCANAATYSRNHAQSLPAAAVPPPQSHNFLLFGPQSNNFDLFGQTSTAPLLQRQLIPVPNSNPRNQNHHPGYYNAVAAACQSPVYQFGVEGSIANPAGSSTPTSQSSENNVKVEPASASASQPTKESAGSHMKKNEENFNPLAADDYIFGSSEESSLHERYFHPKDY</sequence>
<keyword evidence="1" id="KW-0805">Transcription regulation</keyword>
<dbReference type="PANTHER" id="PTHR31719">
    <property type="entry name" value="NAC TRANSCRIPTION FACTOR 56"/>
    <property type="match status" value="1"/>
</dbReference>
<dbReference type="GO" id="GO:0006355">
    <property type="term" value="P:regulation of DNA-templated transcription"/>
    <property type="evidence" value="ECO:0007669"/>
    <property type="project" value="InterPro"/>
</dbReference>
<dbReference type="AlphaFoldDB" id="A0AAE0ANR7"/>
<dbReference type="SUPFAM" id="SSF101941">
    <property type="entry name" value="NAC domain"/>
    <property type="match status" value="1"/>
</dbReference>
<name>A0AAE0ANR7_9ROSI</name>
<keyword evidence="2" id="KW-0238">DNA-binding</keyword>
<feature type="region of interest" description="Disordered" evidence="5">
    <location>
        <begin position="1"/>
        <end position="50"/>
    </location>
</feature>
<gene>
    <name evidence="7" type="ORF">Dsin_008468</name>
</gene>
<evidence type="ECO:0000313" key="8">
    <source>
        <dbReference type="Proteomes" id="UP001281410"/>
    </source>
</evidence>
<evidence type="ECO:0000256" key="2">
    <source>
        <dbReference type="ARBA" id="ARBA00023125"/>
    </source>
</evidence>
<evidence type="ECO:0000256" key="5">
    <source>
        <dbReference type="SAM" id="MobiDB-lite"/>
    </source>
</evidence>
<dbReference type="EMBL" id="JANJYJ010000003">
    <property type="protein sequence ID" value="KAK3221443.1"/>
    <property type="molecule type" value="Genomic_DNA"/>
</dbReference>
<feature type="compositionally biased region" description="Basic and acidic residues" evidence="5">
    <location>
        <begin position="210"/>
        <end position="223"/>
    </location>
</feature>
<feature type="region of interest" description="Disordered" evidence="5">
    <location>
        <begin position="436"/>
        <end position="479"/>
    </location>
</feature>
<proteinExistence type="predicted"/>
<comment type="caution">
    <text evidence="7">The sequence shown here is derived from an EMBL/GenBank/DDBJ whole genome shotgun (WGS) entry which is preliminary data.</text>
</comment>
<feature type="compositionally biased region" description="Polar residues" evidence="5">
    <location>
        <begin position="458"/>
        <end position="467"/>
    </location>
</feature>
<dbReference type="PROSITE" id="PS51005">
    <property type="entry name" value="NAC"/>
    <property type="match status" value="1"/>
</dbReference>
<dbReference type="InterPro" id="IPR036093">
    <property type="entry name" value="NAC_dom_sf"/>
</dbReference>
<reference evidence="7" key="1">
    <citation type="journal article" date="2023" name="Plant J.">
        <title>Genome sequences and population genomics provide insights into the demographic history, inbreeding, and mutation load of two 'living fossil' tree species of Dipteronia.</title>
        <authorList>
            <person name="Feng Y."/>
            <person name="Comes H.P."/>
            <person name="Chen J."/>
            <person name="Zhu S."/>
            <person name="Lu R."/>
            <person name="Zhang X."/>
            <person name="Li P."/>
            <person name="Qiu J."/>
            <person name="Olsen K.M."/>
            <person name="Qiu Y."/>
        </authorList>
    </citation>
    <scope>NUCLEOTIDE SEQUENCE</scope>
    <source>
        <strain evidence="7">NBL</strain>
    </source>
</reference>
<accession>A0AAE0ANR7</accession>
<evidence type="ECO:0000259" key="6">
    <source>
        <dbReference type="PROSITE" id="PS51005"/>
    </source>
</evidence>
<evidence type="ECO:0000256" key="3">
    <source>
        <dbReference type="ARBA" id="ARBA00023163"/>
    </source>
</evidence>